<dbReference type="SUPFAM" id="SSF50978">
    <property type="entry name" value="WD40 repeat-like"/>
    <property type="match status" value="2"/>
</dbReference>
<dbReference type="PROSITE" id="PS50294">
    <property type="entry name" value="WD_REPEATS_REGION"/>
    <property type="match status" value="3"/>
</dbReference>
<feature type="compositionally biased region" description="Low complexity" evidence="4">
    <location>
        <begin position="130"/>
        <end position="144"/>
    </location>
</feature>
<dbReference type="EMBL" id="GDJX01011304">
    <property type="protein sequence ID" value="JAT56632.1"/>
    <property type="molecule type" value="Transcribed_RNA"/>
</dbReference>
<dbReference type="InterPro" id="IPR001680">
    <property type="entry name" value="WD40_rpt"/>
</dbReference>
<feature type="region of interest" description="Disordered" evidence="4">
    <location>
        <begin position="122"/>
        <end position="144"/>
    </location>
</feature>
<proteinExistence type="predicted"/>
<evidence type="ECO:0000256" key="2">
    <source>
        <dbReference type="ARBA" id="ARBA00022737"/>
    </source>
</evidence>
<evidence type="ECO:0000256" key="3">
    <source>
        <dbReference type="PROSITE-ProRule" id="PRU00221"/>
    </source>
</evidence>
<dbReference type="PANTHER" id="PTHR14221">
    <property type="entry name" value="WD REPEAT DOMAIN 44"/>
    <property type="match status" value="1"/>
</dbReference>
<dbReference type="InterPro" id="IPR036322">
    <property type="entry name" value="WD40_repeat_dom_sf"/>
</dbReference>
<keyword evidence="1 3" id="KW-0853">WD repeat</keyword>
<name>A0A1D1YPS5_9ARAE</name>
<feature type="region of interest" description="Disordered" evidence="4">
    <location>
        <begin position="1"/>
        <end position="21"/>
    </location>
</feature>
<evidence type="ECO:0000256" key="1">
    <source>
        <dbReference type="ARBA" id="ARBA00022574"/>
    </source>
</evidence>
<sequence length="767" mass="85174">MKMMAGGFIIQKEGGGEEEQEEEAQFFDARDDISSVSESCPGSPAPCQQSNLIQDFLYCVSRHSQYGVWIGTLDSVHERRQKFMEWMGSNCICSPRPDSTNLAIATEDGSTTVDERIVSESIAVPRSSDSESGASTSSWSSDASCSSENGFCEDNPHCRIKNLDDGTVFVVDQLGQDGMLSRLREVGSNRMVTIDEFHRCLGPSPLVQQLMRREDNMSTSSGETVRRRRMGWLRRLRVATCIVDRQEEDHTITSLVADQCVTDTVRRVKARPYRKHSKEFSAVYTGQDIKAHNGAILTMKFSPDGQYLATGGEDGLVLVWHVAACERTYEDDLPKDDPSCIYFTANQNYELTPIYMNKENKSKSEGVKRTPDSACVVIPTEVFRISEKPLHEFCGHTGNVLDLSWSNNNYLLSSSTDKTTRLWRVGDDSFGKVFSHNNYVTCVQFNPIDENYFISGSIDGKVRIWEISGHRVVDWIDAREIVTAVCYHPDGKGAVGGTISGRCLFYDSSDNHLQLDTEVLLQGKKKSASNRITGFQFCPGDPQKLMVTSADSQVRVLDGVNIVCKYKGLRNGGSQISASFTTDGRHIISASEDSNVYIWNYIDQDGLRPNRVKSIWSHERFLSANVSVAIPWHSVESRNQVPVTSQVLALQKEVSRDLTASTGNDLGCHSESPGNNSLHLSSSGSFTLGQSFFSEFLPKGSATWPEEKLPLRSMPAAPALGRYQCKLLKNSCQNIVASPHAWGQVIVTAGWDGRIRSFHNYGLPVHS</sequence>
<feature type="repeat" description="WD" evidence="3">
    <location>
        <begin position="577"/>
        <end position="600"/>
    </location>
</feature>
<feature type="repeat" description="WD" evidence="3">
    <location>
        <begin position="433"/>
        <end position="468"/>
    </location>
</feature>
<dbReference type="SMART" id="SM00320">
    <property type="entry name" value="WD40"/>
    <property type="match status" value="6"/>
</dbReference>
<reference evidence="5" key="1">
    <citation type="submission" date="2015-07" db="EMBL/GenBank/DDBJ databases">
        <title>Transcriptome Assembly of Anthurium amnicola.</title>
        <authorList>
            <person name="Suzuki J."/>
        </authorList>
    </citation>
    <scope>NUCLEOTIDE SEQUENCE</scope>
</reference>
<dbReference type="PANTHER" id="PTHR14221:SF0">
    <property type="entry name" value="WD REPEAT-CONTAINING PROTEIN 44"/>
    <property type="match status" value="1"/>
</dbReference>
<dbReference type="InterPro" id="IPR040324">
    <property type="entry name" value="WDR44/Dgr2"/>
</dbReference>
<dbReference type="PRINTS" id="PR00320">
    <property type="entry name" value="GPROTEINBRPT"/>
</dbReference>
<dbReference type="PROSITE" id="PS50082">
    <property type="entry name" value="WD_REPEATS_2"/>
    <property type="match status" value="4"/>
</dbReference>
<gene>
    <name evidence="5" type="primary">WDR44_7</name>
    <name evidence="5" type="ORF">g.72977</name>
</gene>
<feature type="compositionally biased region" description="Low complexity" evidence="4">
    <location>
        <begin position="1"/>
        <end position="12"/>
    </location>
</feature>
<dbReference type="AlphaFoldDB" id="A0A1D1YPS5"/>
<dbReference type="InterPro" id="IPR015943">
    <property type="entry name" value="WD40/YVTN_repeat-like_dom_sf"/>
</dbReference>
<dbReference type="InterPro" id="IPR020472">
    <property type="entry name" value="WD40_PAC1"/>
</dbReference>
<organism evidence="5">
    <name type="scientific">Anthurium amnicola</name>
    <dbReference type="NCBI Taxonomy" id="1678845"/>
    <lineage>
        <taxon>Eukaryota</taxon>
        <taxon>Viridiplantae</taxon>
        <taxon>Streptophyta</taxon>
        <taxon>Embryophyta</taxon>
        <taxon>Tracheophyta</taxon>
        <taxon>Spermatophyta</taxon>
        <taxon>Magnoliopsida</taxon>
        <taxon>Liliopsida</taxon>
        <taxon>Araceae</taxon>
        <taxon>Pothoideae</taxon>
        <taxon>Potheae</taxon>
        <taxon>Anthurium</taxon>
    </lineage>
</organism>
<dbReference type="Gene3D" id="2.130.10.10">
    <property type="entry name" value="YVTN repeat-like/Quinoprotein amine dehydrogenase"/>
    <property type="match status" value="2"/>
</dbReference>
<feature type="repeat" description="WD" evidence="3">
    <location>
        <begin position="393"/>
        <end position="425"/>
    </location>
</feature>
<evidence type="ECO:0000313" key="5">
    <source>
        <dbReference type="EMBL" id="JAT56632.1"/>
    </source>
</evidence>
<evidence type="ECO:0000256" key="4">
    <source>
        <dbReference type="SAM" id="MobiDB-lite"/>
    </source>
</evidence>
<feature type="repeat" description="WD" evidence="3">
    <location>
        <begin position="289"/>
        <end position="330"/>
    </location>
</feature>
<protein>
    <submittedName>
        <fullName evidence="5">WD repeat-containing protein 44</fullName>
    </submittedName>
</protein>
<dbReference type="Pfam" id="PF00400">
    <property type="entry name" value="WD40"/>
    <property type="match status" value="4"/>
</dbReference>
<accession>A0A1D1YPS5</accession>
<keyword evidence="2" id="KW-0677">Repeat</keyword>